<proteinExistence type="predicted"/>
<dbReference type="Proteomes" id="UP000095286">
    <property type="component" value="Unplaced"/>
</dbReference>
<sequence>MSILLFSASHDESLKKWDIPNGIEMKSINIKDQINSMKVNKHGNFLATGAYQSLTIYDTRNLDVIWKNAEAHTKNVQIVGFFEDGNRMYTGGEDGIAKIWDVRTDKPVCDKAYQMPSPVNGICLHPNQNELIVADSQGVIYVWDLTKDCDYTSPIELGITEFYNHIDIDDNGRSMCAVTNRGRMFIFEREDLNQYNCPNHFNAKDMMKIQIPEAFEEDDEDENGMSAMMMPADYDAGHEEPPPSQNYQHKKTIQGHDSFILKCRYSPNGEILATSGSDGMVKLWQYQVGRNYQLQRTITDKKQTIEEYSFESIHLVDSLLLNLEQSSDVQAASDVESALWTLEMILCYAPEHVGKGWQKNAIETFIRRALLPQNSNSIRKLAIRLFLIWYQTLSIYNNVTPQLDRVFQCLLAFFPLRTGESTERILLQYCEGPSSTAQTYPGNLNLSAKLTPLFIFENSNETAPQAFTNMKERARQLQHSIDKFLEYICSQTQKIEWGDQSKRFDCAKFLMDRIIHLYIFEVFPDLEVNGVDVFAGWEGNQTRTEILETADPVIIARYWLIKWVCSIASAKLTPNPTPALLLYRSALLQSPKAINTMLSLLKEAMCLPLPCSSIILKSMNLIKHWLLQKELPPFVESSAVSLQSFSLLLIHTFTSFFDSPYIANAGDRHATALTITSFALQIARDFANPSNVFPRQPPKIVWNDLIKELTACTLKICGKNDSFASSTSGTFTGALLVVSSFVYAVREVEIDDKLWDDIWNVFKQAKWASILDVWSKNVEILTKSLILNVFGIDPTLPKHSNDDSDRSTSKRSYSRSDRSETESNQDFPRSEADDLDDCDNEYESANNKELKSLVRSTGNPEKWLRLWTRIVNLIDPSNPMYSQIAVQTLSQIILVFIPIGCANKLVYWTAERLLMADIKAQPHAIPALCSTLISSNPPPLLRAHVLGNLSACLRNDIAPIVLEQISAMKLEDIMILQEPTIESLQLIVKNGEFSSKTVRVASLLSLEHKKAEKLLLDILQHSHIEMDLHSLSLLINALSILILERGDVELADAIYPALFKNTHSVELTYLLTRNLSELKRLGHGTYLRKCLEQTILSMRNEPALRNELLWTLICNISDSKQYPLNAKKQKCFQKEIAFLHQDQSKFLEAFLLTNTIQYPLPGFSLSQWNSKESDATTKTLSNLPDKQFDNQVFLKKTDILMNIDKNRPNELVVRSVLGRHLWSLHTEDDTSLHFHPHIKNWLKGGGGKNSTRRGTSLPNEASTTTQTGEGDVFEKFPLFPHTYKSPIDSKPMLDFIKKSTRIPVERPSTADIYRTTPCDDCALVGENVEELGTWRRLAADLHLIDRVCEVKSNFGRDLRHLDGTLSREVHKMAVIYVCKGQEDKNSILNNCSGSEEFNEFVNSLGRIVTIGDHHQGYKGGLAAGQRAPYFADAITETIFHVSTFLTGDLTQKTKHLGNDEVHIIWTEHYRPYRRDTIATKFCDVLIVLQPISSAMIRVNIETAKPFIFGPLFDGAYVHISEIAQMVRETAINASRAYRISQVNCDRPNIHRQKIFDETIKAISFMKPAAAITQLYVPSLKS</sequence>
<name>A0AC35TQP1_9BILA</name>
<evidence type="ECO:0000313" key="2">
    <source>
        <dbReference type="WBParaSite" id="RSKR_0000302200.1"/>
    </source>
</evidence>
<dbReference type="WBParaSite" id="RSKR_0000302200.1">
    <property type="protein sequence ID" value="RSKR_0000302200.1"/>
    <property type="gene ID" value="RSKR_0000302200"/>
</dbReference>
<protein>
    <submittedName>
        <fullName evidence="2">Rap-GAP domain-containing protein</fullName>
    </submittedName>
</protein>
<evidence type="ECO:0000313" key="1">
    <source>
        <dbReference type="Proteomes" id="UP000095286"/>
    </source>
</evidence>
<accession>A0AC35TQP1</accession>
<reference evidence="2" key="1">
    <citation type="submission" date="2016-11" db="UniProtKB">
        <authorList>
            <consortium name="WormBaseParasite"/>
        </authorList>
    </citation>
    <scope>IDENTIFICATION</scope>
    <source>
        <strain evidence="2">KR3021</strain>
    </source>
</reference>
<organism evidence="1 2">
    <name type="scientific">Rhabditophanes sp. KR3021</name>
    <dbReference type="NCBI Taxonomy" id="114890"/>
    <lineage>
        <taxon>Eukaryota</taxon>
        <taxon>Metazoa</taxon>
        <taxon>Ecdysozoa</taxon>
        <taxon>Nematoda</taxon>
        <taxon>Chromadorea</taxon>
        <taxon>Rhabditida</taxon>
        <taxon>Tylenchina</taxon>
        <taxon>Panagrolaimomorpha</taxon>
        <taxon>Strongyloidoidea</taxon>
        <taxon>Alloionematidae</taxon>
        <taxon>Rhabditophanes</taxon>
    </lineage>
</organism>